<feature type="transmembrane region" description="Helical" evidence="1">
    <location>
        <begin position="105"/>
        <end position="127"/>
    </location>
</feature>
<dbReference type="GO" id="GO:0016020">
    <property type="term" value="C:membrane"/>
    <property type="evidence" value="ECO:0007669"/>
    <property type="project" value="TreeGrafter"/>
</dbReference>
<feature type="transmembrane region" description="Helical" evidence="1">
    <location>
        <begin position="139"/>
        <end position="156"/>
    </location>
</feature>
<dbReference type="Proteomes" id="UP000016487">
    <property type="component" value="Unassembled WGS sequence"/>
</dbReference>
<dbReference type="Pfam" id="PF01757">
    <property type="entry name" value="Acyl_transf_3"/>
    <property type="match status" value="1"/>
</dbReference>
<protein>
    <recommendedName>
        <fullName evidence="2">Acyltransferase 3 domain-containing protein</fullName>
    </recommendedName>
</protein>
<feature type="transmembrane region" description="Helical" evidence="1">
    <location>
        <begin position="286"/>
        <end position="305"/>
    </location>
</feature>
<feature type="transmembrane region" description="Helical" evidence="1">
    <location>
        <begin position="162"/>
        <end position="181"/>
    </location>
</feature>
<evidence type="ECO:0000259" key="2">
    <source>
        <dbReference type="Pfam" id="PF01757"/>
    </source>
</evidence>
<feature type="transmembrane region" description="Helical" evidence="1">
    <location>
        <begin position="257"/>
        <end position="274"/>
    </location>
</feature>
<reference evidence="3" key="2">
    <citation type="submission" date="2015-03" db="EMBL/GenBank/DDBJ databases">
        <title>Genome sequence of Pseudoalteromonas citrea.</title>
        <authorList>
            <person name="Xie B.-B."/>
            <person name="Rong J.-C."/>
            <person name="Qin Q.-L."/>
            <person name="Zhang Y.-Z."/>
        </authorList>
    </citation>
    <scope>NUCLEOTIDE SEQUENCE</scope>
    <source>
        <strain evidence="3">DSM 8771</strain>
    </source>
</reference>
<keyword evidence="1" id="KW-1133">Transmembrane helix</keyword>
<keyword evidence="1" id="KW-0472">Membrane</keyword>
<name>A0AAD4AHQ8_9GAMM</name>
<proteinExistence type="predicted"/>
<dbReference type="GO" id="GO:0000271">
    <property type="term" value="P:polysaccharide biosynthetic process"/>
    <property type="evidence" value="ECO:0007669"/>
    <property type="project" value="TreeGrafter"/>
</dbReference>
<comment type="caution">
    <text evidence="3">The sequence shown here is derived from an EMBL/GenBank/DDBJ whole genome shotgun (WGS) entry which is preliminary data.</text>
</comment>
<dbReference type="PANTHER" id="PTHR23028">
    <property type="entry name" value="ACETYLTRANSFERASE"/>
    <property type="match status" value="1"/>
</dbReference>
<dbReference type="PANTHER" id="PTHR23028:SF53">
    <property type="entry name" value="ACYL_TRANSF_3 DOMAIN-CONTAINING PROTEIN"/>
    <property type="match status" value="1"/>
</dbReference>
<accession>A0AAD4AHQ8</accession>
<gene>
    <name evidence="3" type="ORF">PCIT_a2736</name>
</gene>
<dbReference type="EMBL" id="AHBZ03000021">
    <property type="protein sequence ID" value="KAF7769830.1"/>
    <property type="molecule type" value="Genomic_DNA"/>
</dbReference>
<feature type="transmembrane region" description="Helical" evidence="1">
    <location>
        <begin position="193"/>
        <end position="217"/>
    </location>
</feature>
<feature type="transmembrane region" description="Helical" evidence="1">
    <location>
        <begin position="61"/>
        <end position="77"/>
    </location>
</feature>
<sequence>MQIFYNFESKTLIGSIVSTRGSFGVDLFFILSGLVMYLVAKNTGTTATSFFVKRVTRVIPAYWFYTSILIVLLFLYPEELWLTSFNGETLIKSYFLVPSQNPSGIGIFPVLTVGWTLILEMVFYTILAISIGLSKKHSILICSFIVVFLSLSFPEGNIYSTVLGGSQICQFLFGFAIGFYFKSDGFQKINRLFSSYMQALVLLSVCLILLSGVLGFGLVQKTIAASCIVLSCLVLDSKISYSSWIAKFLIKSGDYSYSIYLSHVLVLGFLLHLAGNDFNIFQEVGILLTLTVIIHYVSSFSYKYIENGSFSRFLKRIFIHNNTVKNMKVNVVNKW</sequence>
<feature type="transmembrane region" description="Helical" evidence="1">
    <location>
        <begin position="20"/>
        <end position="40"/>
    </location>
</feature>
<evidence type="ECO:0000313" key="3">
    <source>
        <dbReference type="EMBL" id="KAF7769830.1"/>
    </source>
</evidence>
<organism evidence="3 4">
    <name type="scientific">Pseudoalteromonas citrea</name>
    <dbReference type="NCBI Taxonomy" id="43655"/>
    <lineage>
        <taxon>Bacteria</taxon>
        <taxon>Pseudomonadati</taxon>
        <taxon>Pseudomonadota</taxon>
        <taxon>Gammaproteobacteria</taxon>
        <taxon>Alteromonadales</taxon>
        <taxon>Pseudoalteromonadaceae</taxon>
        <taxon>Pseudoalteromonas</taxon>
    </lineage>
</organism>
<feature type="domain" description="Acyltransferase 3" evidence="2">
    <location>
        <begin position="14"/>
        <end position="294"/>
    </location>
</feature>
<reference evidence="3" key="1">
    <citation type="journal article" date="2012" name="J. Bacteriol.">
        <title>Genome sequences of type strains of seven species of the marine bacterium Pseudoalteromonas.</title>
        <authorList>
            <person name="Xie B.B."/>
            <person name="Shu Y.L."/>
            <person name="Qin Q.L."/>
            <person name="Rong J.C."/>
            <person name="Zhang X.Y."/>
            <person name="Chen X.L."/>
            <person name="Shi M."/>
            <person name="He H.L."/>
            <person name="Zhou B.C."/>
            <person name="Zhang Y.Z."/>
        </authorList>
    </citation>
    <scope>NUCLEOTIDE SEQUENCE</scope>
    <source>
        <strain evidence="3">DSM 8771</strain>
    </source>
</reference>
<dbReference type="InterPro" id="IPR050879">
    <property type="entry name" value="Acyltransferase_3"/>
</dbReference>
<dbReference type="InterPro" id="IPR002656">
    <property type="entry name" value="Acyl_transf_3_dom"/>
</dbReference>
<dbReference type="AlphaFoldDB" id="A0AAD4AHQ8"/>
<evidence type="ECO:0000313" key="4">
    <source>
        <dbReference type="Proteomes" id="UP000016487"/>
    </source>
</evidence>
<keyword evidence="1" id="KW-0812">Transmembrane</keyword>
<evidence type="ECO:0000256" key="1">
    <source>
        <dbReference type="SAM" id="Phobius"/>
    </source>
</evidence>
<dbReference type="GO" id="GO:0016747">
    <property type="term" value="F:acyltransferase activity, transferring groups other than amino-acyl groups"/>
    <property type="evidence" value="ECO:0007669"/>
    <property type="project" value="InterPro"/>
</dbReference>